<evidence type="ECO:0000313" key="2">
    <source>
        <dbReference type="EMBL" id="KAH7304402.1"/>
    </source>
</evidence>
<evidence type="ECO:0000313" key="3">
    <source>
        <dbReference type="Proteomes" id="UP000813444"/>
    </source>
</evidence>
<feature type="compositionally biased region" description="Polar residues" evidence="1">
    <location>
        <begin position="1"/>
        <end position="11"/>
    </location>
</feature>
<dbReference type="AlphaFoldDB" id="A0A8K0SDA6"/>
<sequence length="199" mass="21780">MVSSPTERNTPSPAPDMASQLDGPAIPDEVTEIFDERASEIGSNYNTVLEDKENQGDALLILRNTRCSMKARSISETFKYKADIHRPGDDGRVKLAFTPRKLGLVNIKLRVQYIGKHDTSAPSMDSTPPPPRRQSHNANTAFYGSRSNGSPDFGETRHLTMGTTELQKDGDTPPGSPRKRALSPDVTGTAGKRKKMQNA</sequence>
<name>A0A8K0SDA6_9HYPO</name>
<feature type="region of interest" description="Disordered" evidence="1">
    <location>
        <begin position="118"/>
        <end position="199"/>
    </location>
</feature>
<dbReference type="Proteomes" id="UP000813444">
    <property type="component" value="Unassembled WGS sequence"/>
</dbReference>
<dbReference type="OrthoDB" id="5156742at2759"/>
<feature type="compositionally biased region" description="Polar residues" evidence="1">
    <location>
        <begin position="136"/>
        <end position="150"/>
    </location>
</feature>
<dbReference type="EMBL" id="JAGPNK010000023">
    <property type="protein sequence ID" value="KAH7304402.1"/>
    <property type="molecule type" value="Genomic_DNA"/>
</dbReference>
<gene>
    <name evidence="2" type="ORF">B0I35DRAFT_484456</name>
</gene>
<organism evidence="2 3">
    <name type="scientific">Stachybotrys elegans</name>
    <dbReference type="NCBI Taxonomy" id="80388"/>
    <lineage>
        <taxon>Eukaryota</taxon>
        <taxon>Fungi</taxon>
        <taxon>Dikarya</taxon>
        <taxon>Ascomycota</taxon>
        <taxon>Pezizomycotina</taxon>
        <taxon>Sordariomycetes</taxon>
        <taxon>Hypocreomycetidae</taxon>
        <taxon>Hypocreales</taxon>
        <taxon>Stachybotryaceae</taxon>
        <taxon>Stachybotrys</taxon>
    </lineage>
</organism>
<keyword evidence="3" id="KW-1185">Reference proteome</keyword>
<feature type="region of interest" description="Disordered" evidence="1">
    <location>
        <begin position="1"/>
        <end position="24"/>
    </location>
</feature>
<protein>
    <submittedName>
        <fullName evidence="2">Uncharacterized protein</fullName>
    </submittedName>
</protein>
<comment type="caution">
    <text evidence="2">The sequence shown here is derived from an EMBL/GenBank/DDBJ whole genome shotgun (WGS) entry which is preliminary data.</text>
</comment>
<evidence type="ECO:0000256" key="1">
    <source>
        <dbReference type="SAM" id="MobiDB-lite"/>
    </source>
</evidence>
<accession>A0A8K0SDA6</accession>
<reference evidence="2" key="1">
    <citation type="journal article" date="2021" name="Nat. Commun.">
        <title>Genetic determinants of endophytism in the Arabidopsis root mycobiome.</title>
        <authorList>
            <person name="Mesny F."/>
            <person name="Miyauchi S."/>
            <person name="Thiergart T."/>
            <person name="Pickel B."/>
            <person name="Atanasova L."/>
            <person name="Karlsson M."/>
            <person name="Huettel B."/>
            <person name="Barry K.W."/>
            <person name="Haridas S."/>
            <person name="Chen C."/>
            <person name="Bauer D."/>
            <person name="Andreopoulos W."/>
            <person name="Pangilinan J."/>
            <person name="LaButti K."/>
            <person name="Riley R."/>
            <person name="Lipzen A."/>
            <person name="Clum A."/>
            <person name="Drula E."/>
            <person name="Henrissat B."/>
            <person name="Kohler A."/>
            <person name="Grigoriev I.V."/>
            <person name="Martin F.M."/>
            <person name="Hacquard S."/>
        </authorList>
    </citation>
    <scope>NUCLEOTIDE SEQUENCE</scope>
    <source>
        <strain evidence="2">MPI-CAGE-CH-0235</strain>
    </source>
</reference>
<proteinExistence type="predicted"/>